<gene>
    <name evidence="1" type="ORF">SAMN05421852_1065</name>
</gene>
<proteinExistence type="predicted"/>
<reference evidence="1 2" key="1">
    <citation type="submission" date="2016-10" db="EMBL/GenBank/DDBJ databases">
        <authorList>
            <person name="de Groot N.N."/>
        </authorList>
    </citation>
    <scope>NUCLEOTIDE SEQUENCE [LARGE SCALE GENOMIC DNA]</scope>
    <source>
        <strain evidence="1 2">DSM 44778</strain>
    </source>
</reference>
<evidence type="ECO:0008006" key="3">
    <source>
        <dbReference type="Google" id="ProtNLM"/>
    </source>
</evidence>
<dbReference type="EMBL" id="FORR01000006">
    <property type="protein sequence ID" value="SFJ21884.1"/>
    <property type="molecule type" value="Genomic_DNA"/>
</dbReference>
<evidence type="ECO:0000313" key="2">
    <source>
        <dbReference type="Proteomes" id="UP000199545"/>
    </source>
</evidence>
<dbReference type="AlphaFoldDB" id="A0A1I3PJN3"/>
<dbReference type="Proteomes" id="UP000199545">
    <property type="component" value="Unassembled WGS sequence"/>
</dbReference>
<accession>A0A1I3PJN3</accession>
<sequence length="176" mass="21181">MKEAWLLKLHARLLCWLADRRDVQALTWHMEYVTRMLERQSADPYPFLCKWAHAKHWILRFMAGRECPRCYQKQAEEVKRLLYQLAKDSDFRVREGVAWGGLAILRTDFASGWQWLSRWSQDEVPEVRQTLAMILLPFVREQSLPAYTEKIVQQIRTDQHKIVRMITTRWETKSYV</sequence>
<dbReference type="Gene3D" id="1.25.10.10">
    <property type="entry name" value="Leucine-rich Repeat Variant"/>
    <property type="match status" value="1"/>
</dbReference>
<name>A0A1I3PJN3_9BACL</name>
<dbReference type="RefSeq" id="WP_093229316.1">
    <property type="nucleotide sequence ID" value="NZ_FORR01000006.1"/>
</dbReference>
<protein>
    <recommendedName>
        <fullName evidence="3">HEAT repeat-containing protein</fullName>
    </recommendedName>
</protein>
<dbReference type="InterPro" id="IPR011989">
    <property type="entry name" value="ARM-like"/>
</dbReference>
<evidence type="ECO:0000313" key="1">
    <source>
        <dbReference type="EMBL" id="SFJ21884.1"/>
    </source>
</evidence>
<dbReference type="InterPro" id="IPR016024">
    <property type="entry name" value="ARM-type_fold"/>
</dbReference>
<dbReference type="STRING" id="46223.SAMN05421852_1065"/>
<keyword evidence="2" id="KW-1185">Reference proteome</keyword>
<organism evidence="1 2">
    <name type="scientific">Thermoflavimicrobium dichotomicum</name>
    <dbReference type="NCBI Taxonomy" id="46223"/>
    <lineage>
        <taxon>Bacteria</taxon>
        <taxon>Bacillati</taxon>
        <taxon>Bacillota</taxon>
        <taxon>Bacilli</taxon>
        <taxon>Bacillales</taxon>
        <taxon>Thermoactinomycetaceae</taxon>
        <taxon>Thermoflavimicrobium</taxon>
    </lineage>
</organism>
<dbReference type="SUPFAM" id="SSF48371">
    <property type="entry name" value="ARM repeat"/>
    <property type="match status" value="1"/>
</dbReference>